<dbReference type="EMBL" id="DRNB01000023">
    <property type="protein sequence ID" value="HHJ63423.1"/>
    <property type="molecule type" value="Genomic_DNA"/>
</dbReference>
<dbReference type="PANTHER" id="PTHR47197:SF3">
    <property type="entry name" value="DIHYDRO-HEME D1 DEHYDROGENASE"/>
    <property type="match status" value="1"/>
</dbReference>
<dbReference type="InterPro" id="IPR015943">
    <property type="entry name" value="WD40/YVTN_repeat-like_dom_sf"/>
</dbReference>
<reference evidence="1" key="1">
    <citation type="journal article" date="2020" name="mSystems">
        <title>Genome- and Community-Level Interaction Insights into Carbon Utilization and Element Cycling Functions of Hydrothermarchaeota in Hydrothermal Sediment.</title>
        <authorList>
            <person name="Zhou Z."/>
            <person name="Liu Y."/>
            <person name="Xu W."/>
            <person name="Pan J."/>
            <person name="Luo Z.H."/>
            <person name="Li M."/>
        </authorList>
    </citation>
    <scope>NUCLEOTIDE SEQUENCE [LARGE SCALE GENOMIC DNA]</scope>
    <source>
        <strain evidence="1">HyVt-501</strain>
    </source>
</reference>
<evidence type="ECO:0000313" key="1">
    <source>
        <dbReference type="EMBL" id="HHJ63423.1"/>
    </source>
</evidence>
<dbReference type="SUPFAM" id="SSF51004">
    <property type="entry name" value="C-terminal (heme d1) domain of cytochrome cd1-nitrite reductase"/>
    <property type="match status" value="1"/>
</dbReference>
<dbReference type="AlphaFoldDB" id="A0A7C5L8F9"/>
<gene>
    <name evidence="1" type="ORF">ENJ61_00790</name>
</gene>
<protein>
    <submittedName>
        <fullName evidence="1">NirF protein</fullName>
    </submittedName>
</protein>
<proteinExistence type="predicted"/>
<dbReference type="InterPro" id="IPR051200">
    <property type="entry name" value="Host-pathogen_enzymatic-act"/>
</dbReference>
<sequence length="349" mass="39295">MLYLILLLLAAVAYSQKVYVVERERSSVAVIEEDRVTGEIRNLGNLNHATLKFSGDRAYLVSRDGYISLIDTRRDQLLGRRKVGESTIGFTFCDGKVVVANYEPYRVVFLSTDLELLGEIETGSRNVGVKSYGSSVLFSLMDRDEVWLVNCENLSVERVFEGVGEMPFDALLSGDRYIVGFFGESAVGILDLSRMKFRKVRFSQEGREVVFKIPHFGTWGIYGNVAFIPAVGERKIHVVDLERFAYMGSIDLPGLPVFVAVSPDGRYVAVNFSGDREDFLTLIDRASGRILRTAKLGRRILHFRFTSDSRFIYLSSYYENRVKKVSLPDLKVIGEMQVPTPSGVFLKEG</sequence>
<dbReference type="Proteomes" id="UP000885792">
    <property type="component" value="Unassembled WGS sequence"/>
</dbReference>
<name>A0A7C5L8F9_AQUAO</name>
<comment type="caution">
    <text evidence="1">The sequence shown here is derived from an EMBL/GenBank/DDBJ whole genome shotgun (WGS) entry which is preliminary data.</text>
</comment>
<dbReference type="PANTHER" id="PTHR47197">
    <property type="entry name" value="PROTEIN NIRF"/>
    <property type="match status" value="1"/>
</dbReference>
<accession>A0A7C5L8F9</accession>
<dbReference type="Gene3D" id="2.130.10.10">
    <property type="entry name" value="YVTN repeat-like/Quinoprotein amine dehydrogenase"/>
    <property type="match status" value="2"/>
</dbReference>
<dbReference type="Pfam" id="PF02239">
    <property type="entry name" value="Cytochrom_D1"/>
    <property type="match status" value="1"/>
</dbReference>
<dbReference type="InterPro" id="IPR011048">
    <property type="entry name" value="Haem_d1_sf"/>
</dbReference>
<organism evidence="1">
    <name type="scientific">Aquifex aeolicus</name>
    <dbReference type="NCBI Taxonomy" id="63363"/>
    <lineage>
        <taxon>Bacteria</taxon>
        <taxon>Pseudomonadati</taxon>
        <taxon>Aquificota</taxon>
        <taxon>Aquificia</taxon>
        <taxon>Aquificales</taxon>
        <taxon>Aquificaceae</taxon>
        <taxon>Aquifex</taxon>
    </lineage>
</organism>